<dbReference type="Proteomes" id="UP000237347">
    <property type="component" value="Unassembled WGS sequence"/>
</dbReference>
<proteinExistence type="predicted"/>
<dbReference type="SUPFAM" id="SSF51126">
    <property type="entry name" value="Pectin lyase-like"/>
    <property type="match status" value="1"/>
</dbReference>
<gene>
    <name evidence="1" type="ORF">CFP56_003183</name>
</gene>
<comment type="caution">
    <text evidence="1">The sequence shown here is derived from an EMBL/GenBank/DDBJ whole genome shotgun (WGS) entry which is preliminary data.</text>
</comment>
<sequence>MQTKVARNLFWKLNSVEVLSWKFLTKGTGVKIHPGFHFEFGHFQNLAQLLVDSPNMDGIHLEERNNVKIYNSFISTGEISQVHITETFASIIKKIKTMFPSTYGFNLK</sequence>
<dbReference type="AlphaFoldDB" id="A0AAW0IJB9"/>
<protein>
    <submittedName>
        <fullName evidence="1">Uncharacterized protein</fullName>
    </submittedName>
</protein>
<evidence type="ECO:0000313" key="2">
    <source>
        <dbReference type="Proteomes" id="UP000237347"/>
    </source>
</evidence>
<organism evidence="1 2">
    <name type="scientific">Quercus suber</name>
    <name type="common">Cork oak</name>
    <dbReference type="NCBI Taxonomy" id="58331"/>
    <lineage>
        <taxon>Eukaryota</taxon>
        <taxon>Viridiplantae</taxon>
        <taxon>Streptophyta</taxon>
        <taxon>Embryophyta</taxon>
        <taxon>Tracheophyta</taxon>
        <taxon>Spermatophyta</taxon>
        <taxon>Magnoliopsida</taxon>
        <taxon>eudicotyledons</taxon>
        <taxon>Gunneridae</taxon>
        <taxon>Pentapetalae</taxon>
        <taxon>rosids</taxon>
        <taxon>fabids</taxon>
        <taxon>Fagales</taxon>
        <taxon>Fagaceae</taxon>
        <taxon>Quercus</taxon>
    </lineage>
</organism>
<accession>A0AAW0IJB9</accession>
<reference evidence="1 2" key="1">
    <citation type="journal article" date="2018" name="Sci. Data">
        <title>The draft genome sequence of cork oak.</title>
        <authorList>
            <person name="Ramos A.M."/>
            <person name="Usie A."/>
            <person name="Barbosa P."/>
            <person name="Barros P.M."/>
            <person name="Capote T."/>
            <person name="Chaves I."/>
            <person name="Simoes F."/>
            <person name="Abreu I."/>
            <person name="Carrasquinho I."/>
            <person name="Faro C."/>
            <person name="Guimaraes J.B."/>
            <person name="Mendonca D."/>
            <person name="Nobrega F."/>
            <person name="Rodrigues L."/>
            <person name="Saibo N.J.M."/>
            <person name="Varela M.C."/>
            <person name="Egas C."/>
            <person name="Matos J."/>
            <person name="Miguel C.M."/>
            <person name="Oliveira M.M."/>
            <person name="Ricardo C.P."/>
            <person name="Goncalves S."/>
        </authorList>
    </citation>
    <scope>NUCLEOTIDE SEQUENCE [LARGE SCALE GENOMIC DNA]</scope>
    <source>
        <strain evidence="2">cv. HL8</strain>
    </source>
</reference>
<evidence type="ECO:0000313" key="1">
    <source>
        <dbReference type="EMBL" id="KAK7814409.1"/>
    </source>
</evidence>
<name>A0AAW0IJB9_QUESU</name>
<dbReference type="InterPro" id="IPR011050">
    <property type="entry name" value="Pectin_lyase_fold/virulence"/>
</dbReference>
<keyword evidence="2" id="KW-1185">Reference proteome</keyword>
<dbReference type="EMBL" id="PKMF04001104">
    <property type="protein sequence ID" value="KAK7814409.1"/>
    <property type="molecule type" value="Genomic_DNA"/>
</dbReference>